<dbReference type="Pfam" id="PF01753">
    <property type="entry name" value="zf-MYND"/>
    <property type="match status" value="1"/>
</dbReference>
<organism evidence="6">
    <name type="scientific">Xenopsylla cheopis</name>
    <name type="common">Oriental rat flea</name>
    <name type="synonym">Pulex cheopis</name>
    <dbReference type="NCBI Taxonomy" id="163159"/>
    <lineage>
        <taxon>Eukaryota</taxon>
        <taxon>Metazoa</taxon>
        <taxon>Ecdysozoa</taxon>
        <taxon>Arthropoda</taxon>
        <taxon>Hexapoda</taxon>
        <taxon>Insecta</taxon>
        <taxon>Pterygota</taxon>
        <taxon>Neoptera</taxon>
        <taxon>Endopterygota</taxon>
        <taxon>Siphonaptera</taxon>
        <taxon>Pulicidae</taxon>
        <taxon>Xenopsyllinae</taxon>
        <taxon>Xenopsylla</taxon>
    </lineage>
</organism>
<dbReference type="PANTHER" id="PTHR12298:SF4">
    <property type="entry name" value="PROGRAMMED CELL DEATH PROTEIN 2"/>
    <property type="match status" value="1"/>
</dbReference>
<dbReference type="PANTHER" id="PTHR12298">
    <property type="entry name" value="PCDC2 PROGRAMMED CELL DEATH PROTEIN 2 -RELATED"/>
    <property type="match status" value="1"/>
</dbReference>
<dbReference type="PROSITE" id="PS50865">
    <property type="entry name" value="ZF_MYND_2"/>
    <property type="match status" value="1"/>
</dbReference>
<dbReference type="EMBL" id="GIIL01003101">
    <property type="protein sequence ID" value="NOV46827.1"/>
    <property type="molecule type" value="Transcribed_RNA"/>
</dbReference>
<sequence length="357" mass="40609">MSSEVDLGLLSECESWLLSSKYFPSKVGGKPAWLSLKDLPSSESLQCDLCKEPTVFLCQVYAPIEDKDECFHRTIFTFICTNGLCCKPNSAGNLKVFRSQLPRYNDFYSPDPPEEIEGEDSTLSSIPLLCFVCGSSGRFQCGGCHIFRYCSKSHQIIHWKKGHKALCKSFKEKSINTPDLHSDDLLTGILLREWGLDIEEEPKVKSSSANETEDLQRRLNEFKHLEESNAIGTMPNIPETELENYSNSEDKAFRKFSKRVSLNSEQVLRFQRDGQPLWISEHNILEKNNVPPCEYCKGPRIFEFQIMPQLLNSINVASSASSIDWGVLCVYTCKNSCDDGVAYKQEFIYKQDIQITQ</sequence>
<dbReference type="PROSITE" id="PS01360">
    <property type="entry name" value="ZF_MYND_1"/>
    <property type="match status" value="1"/>
</dbReference>
<feature type="domain" description="MYND-type" evidence="5">
    <location>
        <begin position="130"/>
        <end position="167"/>
    </location>
</feature>
<dbReference type="GO" id="GO:0005737">
    <property type="term" value="C:cytoplasm"/>
    <property type="evidence" value="ECO:0007669"/>
    <property type="project" value="InterPro"/>
</dbReference>
<evidence type="ECO:0000313" key="6">
    <source>
        <dbReference type="EMBL" id="NOV46827.1"/>
    </source>
</evidence>
<dbReference type="Pfam" id="PF04194">
    <property type="entry name" value="PDCD2_C"/>
    <property type="match status" value="1"/>
</dbReference>
<evidence type="ECO:0000256" key="3">
    <source>
        <dbReference type="ARBA" id="ARBA00022833"/>
    </source>
</evidence>
<evidence type="ECO:0000256" key="2">
    <source>
        <dbReference type="ARBA" id="ARBA00022771"/>
    </source>
</evidence>
<evidence type="ECO:0000259" key="5">
    <source>
        <dbReference type="PROSITE" id="PS50865"/>
    </source>
</evidence>
<keyword evidence="1" id="KW-0479">Metal-binding</keyword>
<protein>
    <submittedName>
        <fullName evidence="6">Putative programmed cell death protein</fullName>
    </submittedName>
</protein>
<accession>A0A6M2DPR9</accession>
<dbReference type="Gene3D" id="6.10.140.2220">
    <property type="match status" value="1"/>
</dbReference>
<dbReference type="InterPro" id="IPR002893">
    <property type="entry name" value="Znf_MYND"/>
</dbReference>
<proteinExistence type="predicted"/>
<dbReference type="AlphaFoldDB" id="A0A6M2DPR9"/>
<keyword evidence="2 4" id="KW-0863">Zinc-finger</keyword>
<name>A0A6M2DPR9_XENCH</name>
<reference evidence="6" key="1">
    <citation type="submission" date="2020-03" db="EMBL/GenBank/DDBJ databases">
        <title>Transcriptomic Profiling of the Digestive Tract of the Rat Flea, Xenopsylla cheopis, Following Blood Feeding and Infection with Yersinia pestis.</title>
        <authorList>
            <person name="Bland D.M."/>
            <person name="Martens C.A."/>
            <person name="Virtaneva K."/>
            <person name="Kanakabandi K."/>
            <person name="Long D."/>
            <person name="Rosenke R."/>
            <person name="Saturday G.A."/>
            <person name="Hoyt F.H."/>
            <person name="Bruno D.P."/>
            <person name="Ribeiro J.M.C."/>
            <person name="Hinnebusch J."/>
        </authorList>
    </citation>
    <scope>NUCLEOTIDE SEQUENCE</scope>
</reference>
<dbReference type="InterPro" id="IPR007320">
    <property type="entry name" value="PDCD2_C"/>
</dbReference>
<dbReference type="GO" id="GO:0008270">
    <property type="term" value="F:zinc ion binding"/>
    <property type="evidence" value="ECO:0007669"/>
    <property type="project" value="UniProtKB-KW"/>
</dbReference>
<dbReference type="GO" id="GO:0005634">
    <property type="term" value="C:nucleus"/>
    <property type="evidence" value="ECO:0007669"/>
    <property type="project" value="TreeGrafter"/>
</dbReference>
<dbReference type="SUPFAM" id="SSF144232">
    <property type="entry name" value="HIT/MYND zinc finger-like"/>
    <property type="match status" value="1"/>
</dbReference>
<evidence type="ECO:0000256" key="4">
    <source>
        <dbReference type="PROSITE-ProRule" id="PRU00134"/>
    </source>
</evidence>
<keyword evidence="3" id="KW-0862">Zinc</keyword>
<evidence type="ECO:0000256" key="1">
    <source>
        <dbReference type="ARBA" id="ARBA00022723"/>
    </source>
</evidence>